<keyword evidence="2" id="KW-0813">Transport</keyword>
<evidence type="ECO:0000256" key="3">
    <source>
        <dbReference type="ARBA" id="ARBA00022816"/>
    </source>
</evidence>
<reference evidence="10" key="1">
    <citation type="journal article" date="2020" name="Fungal Divers.">
        <title>Resolving the Mortierellaceae phylogeny through synthesis of multi-gene phylogenetics and phylogenomics.</title>
        <authorList>
            <person name="Vandepol N."/>
            <person name="Liber J."/>
            <person name="Desiro A."/>
            <person name="Na H."/>
            <person name="Kennedy M."/>
            <person name="Barry K."/>
            <person name="Grigoriev I.V."/>
            <person name="Miller A.N."/>
            <person name="O'Donnell K."/>
            <person name="Stajich J.E."/>
            <person name="Bonito G."/>
        </authorList>
    </citation>
    <scope>NUCLEOTIDE SEQUENCE</scope>
    <source>
        <strain evidence="10">NVP1</strain>
    </source>
</reference>
<dbReference type="PROSITE" id="PS50196">
    <property type="entry name" value="RANBD1"/>
    <property type="match status" value="1"/>
</dbReference>
<keyword evidence="11" id="KW-1185">Reference proteome</keyword>
<dbReference type="AlphaFoldDB" id="A0A9P5VKD7"/>
<protein>
    <recommendedName>
        <fullName evidence="9">RanBD1 domain-containing protein</fullName>
    </recommendedName>
</protein>
<dbReference type="InterPro" id="IPR011993">
    <property type="entry name" value="PH-like_dom_sf"/>
</dbReference>
<evidence type="ECO:0000256" key="6">
    <source>
        <dbReference type="ARBA" id="ARBA00023132"/>
    </source>
</evidence>
<dbReference type="Pfam" id="PF08911">
    <property type="entry name" value="NUP50"/>
    <property type="match status" value="1"/>
</dbReference>
<keyword evidence="3" id="KW-0509">mRNA transport</keyword>
<evidence type="ECO:0000256" key="4">
    <source>
        <dbReference type="ARBA" id="ARBA00022927"/>
    </source>
</evidence>
<proteinExistence type="predicted"/>
<feature type="domain" description="RanBD1" evidence="9">
    <location>
        <begin position="688"/>
        <end position="805"/>
    </location>
</feature>
<feature type="compositionally biased region" description="Polar residues" evidence="8">
    <location>
        <begin position="592"/>
        <end position="628"/>
    </location>
</feature>
<dbReference type="EMBL" id="JAAAUY010000508">
    <property type="protein sequence ID" value="KAF9329069.1"/>
    <property type="molecule type" value="Genomic_DNA"/>
</dbReference>
<sequence>MSKRGGEDQITKDNYDDDANEGPNETMGTFKKASNDEISKRTGSGDAPKAPSAFASFGTPPTAQSGFGGPAVNFSSTGFAAASTTSAFTGFGDKPKPAAFSFGDKPAPSTFTGFGDKPAPAFTSFGDKPAATGFGDKPASSFTSFGDKPAATGFGDKPAATGFGDKPASSFTSFGDKPAATGFGDKPASSFTSFGDKPAATGFGDKPASSFTDKPVPIFPTSTGFNFKPLAPSILDQAKPSPITSLGDKPALSSTPNPFGDKTSIPSFTGFGDKPSTTPTVTGFAKGTDSGLSTFKAFPDTRTTTIATTTTLNSKDNAPKPFIFKSTTAPSSLTSTSNKSALKTELCALNKNFIDKLQGAVNKEGAVNLAQVFNKYTESRLKLKKLHSGSGAKDTIQFKSTPPAPFVPSSLPVGFGSSALKSERPAELFTGRSLDTDKPKGIFTGRKLSDDDNNEDDEDVYNGNAEDWEEQQEFEGHHNEGVEDEYEEVDENDENDYNHDEEEERDDDEADAEEGDAEEPKPKPFGGFNFGVADAAKPKPATFNFGVTPSSTTASSTTSTTTTTTASGVFGGAFSSAPFGASTGGAFGNVASKGSDSAPKTSTPAWNFGQVSTSAPASTPSMFSTSANPFSSTASSIAPAPFAPPKPFSFTVPGASTTASTTTPATFTGFQVPKAPAASNGDAESDKMPDDTKSELVDDRVGEEDEKTVFEVKAKLYAVEGGENKDKGVGQFRVNENGETKKRRMIMRIAGTGQLVLNSWVIQKMPPKREKNIVTLFAIEEGKPKRFMLRVKEESSAIELVKELELGQLDK</sequence>
<keyword evidence="7" id="KW-0539">Nucleus</keyword>
<dbReference type="CDD" id="cd13170">
    <property type="entry name" value="RanBD_NUP50"/>
    <property type="match status" value="1"/>
</dbReference>
<feature type="compositionally biased region" description="Acidic residues" evidence="8">
    <location>
        <begin position="451"/>
        <end position="473"/>
    </location>
</feature>
<dbReference type="GO" id="GO:0005643">
    <property type="term" value="C:nuclear pore"/>
    <property type="evidence" value="ECO:0007669"/>
    <property type="project" value="UniProtKB-SubCell"/>
</dbReference>
<evidence type="ECO:0000256" key="7">
    <source>
        <dbReference type="ARBA" id="ARBA00023242"/>
    </source>
</evidence>
<keyword evidence="5" id="KW-0811">Translocation</keyword>
<gene>
    <name evidence="10" type="ORF">BG006_007841</name>
</gene>
<feature type="compositionally biased region" description="Basic and acidic residues" evidence="8">
    <location>
        <begin position="684"/>
        <end position="700"/>
    </location>
</feature>
<feature type="region of interest" description="Disordered" evidence="8">
    <location>
        <begin position="663"/>
        <end position="702"/>
    </location>
</feature>
<dbReference type="Proteomes" id="UP000696485">
    <property type="component" value="Unassembled WGS sequence"/>
</dbReference>
<evidence type="ECO:0000313" key="11">
    <source>
        <dbReference type="Proteomes" id="UP000696485"/>
    </source>
</evidence>
<feature type="region of interest" description="Disordered" evidence="8">
    <location>
        <begin position="185"/>
        <end position="215"/>
    </location>
</feature>
<evidence type="ECO:0000259" key="9">
    <source>
        <dbReference type="PROSITE" id="PS50196"/>
    </source>
</evidence>
<accession>A0A9P5VKD7</accession>
<dbReference type="InterPro" id="IPR053074">
    <property type="entry name" value="NPC_Nucleoporin"/>
</dbReference>
<dbReference type="InterPro" id="IPR000156">
    <property type="entry name" value="Ran_bind_dom"/>
</dbReference>
<comment type="subcellular location">
    <subcellularLocation>
        <location evidence="1">Nucleus</location>
        <location evidence="1">Nuclear pore complex</location>
    </subcellularLocation>
</comment>
<dbReference type="PANTHER" id="PTHR38697">
    <property type="entry name" value="NUCLEAR PORE COMPLEX PROTEIN SIMILAR TO S. CEREVISIAE NUP2 (EUROFUNG)"/>
    <property type="match status" value="1"/>
</dbReference>
<dbReference type="InterPro" id="IPR015007">
    <property type="entry name" value="NUP2/50/61"/>
</dbReference>
<dbReference type="SUPFAM" id="SSF50729">
    <property type="entry name" value="PH domain-like"/>
    <property type="match status" value="1"/>
</dbReference>
<evidence type="ECO:0000256" key="2">
    <source>
        <dbReference type="ARBA" id="ARBA00022448"/>
    </source>
</evidence>
<dbReference type="GO" id="GO:0015031">
    <property type="term" value="P:protein transport"/>
    <property type="evidence" value="ECO:0007669"/>
    <property type="project" value="UniProtKB-KW"/>
</dbReference>
<evidence type="ECO:0000313" key="10">
    <source>
        <dbReference type="EMBL" id="KAF9329069.1"/>
    </source>
</evidence>
<dbReference type="SMART" id="SM00160">
    <property type="entry name" value="RanBD"/>
    <property type="match status" value="1"/>
</dbReference>
<dbReference type="PANTHER" id="PTHR38697:SF1">
    <property type="entry name" value="NUCLEAR PORE COMPLEX PROTEIN SIMILAR TO S. CEREVISIAE NUP2 (EUROFUNG)"/>
    <property type="match status" value="1"/>
</dbReference>
<dbReference type="Pfam" id="PF00638">
    <property type="entry name" value="Ran_BP1"/>
    <property type="match status" value="1"/>
</dbReference>
<keyword evidence="6" id="KW-0906">Nuclear pore complex</keyword>
<evidence type="ECO:0000256" key="5">
    <source>
        <dbReference type="ARBA" id="ARBA00023010"/>
    </source>
</evidence>
<feature type="region of interest" description="Disordered" evidence="8">
    <location>
        <begin position="236"/>
        <end position="259"/>
    </location>
</feature>
<feature type="compositionally biased region" description="Low complexity" evidence="8">
    <location>
        <begin position="550"/>
        <end position="567"/>
    </location>
</feature>
<feature type="compositionally biased region" description="Basic and acidic residues" evidence="8">
    <location>
        <begin position="1"/>
        <end position="14"/>
    </location>
</feature>
<keyword evidence="4" id="KW-0653">Protein transport</keyword>
<name>A0A9P5VKD7_9FUNG</name>
<feature type="region of interest" description="Disordered" evidence="8">
    <location>
        <begin position="1"/>
        <end position="71"/>
    </location>
</feature>
<evidence type="ECO:0000256" key="8">
    <source>
        <dbReference type="SAM" id="MobiDB-lite"/>
    </source>
</evidence>
<dbReference type="GO" id="GO:0051028">
    <property type="term" value="P:mRNA transport"/>
    <property type="evidence" value="ECO:0007669"/>
    <property type="project" value="UniProtKB-KW"/>
</dbReference>
<organism evidence="10 11">
    <name type="scientific">Podila minutissima</name>
    <dbReference type="NCBI Taxonomy" id="64525"/>
    <lineage>
        <taxon>Eukaryota</taxon>
        <taxon>Fungi</taxon>
        <taxon>Fungi incertae sedis</taxon>
        <taxon>Mucoromycota</taxon>
        <taxon>Mortierellomycotina</taxon>
        <taxon>Mortierellomycetes</taxon>
        <taxon>Mortierellales</taxon>
        <taxon>Mortierellaceae</taxon>
        <taxon>Podila</taxon>
    </lineage>
</organism>
<feature type="region of interest" description="Disordered" evidence="8">
    <location>
        <begin position="422"/>
        <end position="630"/>
    </location>
</feature>
<feature type="compositionally biased region" description="Acidic residues" evidence="8">
    <location>
        <begin position="482"/>
        <end position="517"/>
    </location>
</feature>
<comment type="caution">
    <text evidence="10">The sequence shown here is derived from an EMBL/GenBank/DDBJ whole genome shotgun (WGS) entry which is preliminary data.</text>
</comment>
<evidence type="ECO:0000256" key="1">
    <source>
        <dbReference type="ARBA" id="ARBA00004567"/>
    </source>
</evidence>
<dbReference type="Gene3D" id="2.30.29.30">
    <property type="entry name" value="Pleckstrin-homology domain (PH domain)/Phosphotyrosine-binding domain (PTB)"/>
    <property type="match status" value="1"/>
</dbReference>